<dbReference type="WBParaSite" id="RSKR_0000701100.1">
    <property type="protein sequence ID" value="RSKR_0000701100.1"/>
    <property type="gene ID" value="RSKR_0000701100"/>
</dbReference>
<dbReference type="Proteomes" id="UP000095286">
    <property type="component" value="Unplaced"/>
</dbReference>
<evidence type="ECO:0000313" key="2">
    <source>
        <dbReference type="WBParaSite" id="RSKR_0000701100.1"/>
    </source>
</evidence>
<sequence length="265" mass="31108">MLLNTQEISIDISKGINNHISGSASYDSLIDDTEEESNFDDLHPTAKIRIDASEESDLDDLYETFFLHIDLKKESNLDDLHGTAELNDDTKEESNSDDLHKTAKASIVKTKIIDELSKWLVHPHIMESRYEEDHEGWQRFPLNRKSIPEDNEYIDNLTGDRFLDKVFQKNKKHFTFGCWKNLSVVKRNPYPLSESSEHVLAHPYIANHLNDEDPKIWFMECLQKSRANEVSKSFNWDTFANNIPFYYQYPLQIDFQRNMSIFNHF</sequence>
<name>A0AC35U350_9BILA</name>
<organism evidence="1 2">
    <name type="scientific">Rhabditophanes sp. KR3021</name>
    <dbReference type="NCBI Taxonomy" id="114890"/>
    <lineage>
        <taxon>Eukaryota</taxon>
        <taxon>Metazoa</taxon>
        <taxon>Ecdysozoa</taxon>
        <taxon>Nematoda</taxon>
        <taxon>Chromadorea</taxon>
        <taxon>Rhabditida</taxon>
        <taxon>Tylenchina</taxon>
        <taxon>Panagrolaimomorpha</taxon>
        <taxon>Strongyloidoidea</taxon>
        <taxon>Alloionematidae</taxon>
        <taxon>Rhabditophanes</taxon>
    </lineage>
</organism>
<evidence type="ECO:0000313" key="1">
    <source>
        <dbReference type="Proteomes" id="UP000095286"/>
    </source>
</evidence>
<reference evidence="2" key="1">
    <citation type="submission" date="2016-11" db="UniProtKB">
        <authorList>
            <consortium name="WormBaseParasite"/>
        </authorList>
    </citation>
    <scope>IDENTIFICATION</scope>
    <source>
        <strain evidence="2">KR3021</strain>
    </source>
</reference>
<accession>A0AC35U350</accession>
<proteinExistence type="predicted"/>
<protein>
    <submittedName>
        <fullName evidence="2">Protein kinase domain-containing protein</fullName>
    </submittedName>
</protein>